<protein>
    <submittedName>
        <fullName evidence="3">SDR family NAD(P)-dependent oxidoreductase</fullName>
    </submittedName>
</protein>
<dbReference type="PANTHER" id="PTHR24320">
    <property type="entry name" value="RETINOL DEHYDROGENASE"/>
    <property type="match status" value="1"/>
</dbReference>
<dbReference type="PANTHER" id="PTHR24320:SF148">
    <property type="entry name" value="NAD(P)-BINDING ROSSMANN-FOLD SUPERFAMILY PROTEIN"/>
    <property type="match status" value="1"/>
</dbReference>
<dbReference type="InterPro" id="IPR002347">
    <property type="entry name" value="SDR_fam"/>
</dbReference>
<comment type="caution">
    <text evidence="3">The sequence shown here is derived from an EMBL/GenBank/DDBJ whole genome shotgun (WGS) entry which is preliminary data.</text>
</comment>
<evidence type="ECO:0000313" key="4">
    <source>
        <dbReference type="Proteomes" id="UP001595764"/>
    </source>
</evidence>
<accession>A0ABV7QLJ9</accession>
<dbReference type="PRINTS" id="PR00081">
    <property type="entry name" value="GDHRDH"/>
</dbReference>
<reference evidence="4" key="1">
    <citation type="journal article" date="2019" name="Int. J. Syst. Evol. Microbiol.">
        <title>The Global Catalogue of Microorganisms (GCM) 10K type strain sequencing project: providing services to taxonomists for standard genome sequencing and annotation.</title>
        <authorList>
            <consortium name="The Broad Institute Genomics Platform"/>
            <consortium name="The Broad Institute Genome Sequencing Center for Infectious Disease"/>
            <person name="Wu L."/>
            <person name="Ma J."/>
        </authorList>
    </citation>
    <scope>NUCLEOTIDE SEQUENCE [LARGE SCALE GENOMIC DNA]</scope>
    <source>
        <strain evidence="4">CGMCC 4.7682</strain>
    </source>
</reference>
<comment type="similarity">
    <text evidence="1">Belongs to the short-chain dehydrogenases/reductases (SDR) family.</text>
</comment>
<sequence>MSKEVQPGRIDGQTVAITGATSGIGSFTAAQLADLGARVLVLGRSESRGRSTVSALPNPDRHEFVRLDLADRTSIAQVGDRLGELPRLDALVLNAGVVAGAFGPGPARRISAFGVEEIVGINHLAHAELLRRALPTVRRVVSLGSMLTRKIPFDRENWLSERHYRARVAYAMSKHTVEIFGFELHRRLAETQSIVVHPGGAIDALTPGRPGARVARALFRGIVQGKDQAARPVVAAVASPELRSGEYLGPHRTAHAEVQQPVTTSLDPELGAWLWTETERLLGARIPTEPRHPIG</sequence>
<dbReference type="InterPro" id="IPR036291">
    <property type="entry name" value="NAD(P)-bd_dom_sf"/>
</dbReference>
<dbReference type="Proteomes" id="UP001595764">
    <property type="component" value="Unassembled WGS sequence"/>
</dbReference>
<dbReference type="Pfam" id="PF00106">
    <property type="entry name" value="adh_short"/>
    <property type="match status" value="1"/>
</dbReference>
<dbReference type="Gene3D" id="3.40.50.720">
    <property type="entry name" value="NAD(P)-binding Rossmann-like Domain"/>
    <property type="match status" value="1"/>
</dbReference>
<dbReference type="SUPFAM" id="SSF51735">
    <property type="entry name" value="NAD(P)-binding Rossmann-fold domains"/>
    <property type="match status" value="1"/>
</dbReference>
<organism evidence="3 4">
    <name type="scientific">Amycolatopsis halotolerans</name>
    <dbReference type="NCBI Taxonomy" id="330083"/>
    <lineage>
        <taxon>Bacteria</taxon>
        <taxon>Bacillati</taxon>
        <taxon>Actinomycetota</taxon>
        <taxon>Actinomycetes</taxon>
        <taxon>Pseudonocardiales</taxon>
        <taxon>Pseudonocardiaceae</taxon>
        <taxon>Amycolatopsis</taxon>
    </lineage>
</organism>
<keyword evidence="2" id="KW-0560">Oxidoreductase</keyword>
<gene>
    <name evidence="3" type="ORF">ACFORO_21140</name>
</gene>
<dbReference type="EMBL" id="JBHRWI010000024">
    <property type="protein sequence ID" value="MFC3512687.1"/>
    <property type="molecule type" value="Genomic_DNA"/>
</dbReference>
<keyword evidence="4" id="KW-1185">Reference proteome</keyword>
<name>A0ABV7QLJ9_9PSEU</name>
<evidence type="ECO:0000313" key="3">
    <source>
        <dbReference type="EMBL" id="MFC3512687.1"/>
    </source>
</evidence>
<proteinExistence type="inferred from homology"/>
<evidence type="ECO:0000256" key="2">
    <source>
        <dbReference type="ARBA" id="ARBA00023002"/>
    </source>
</evidence>
<dbReference type="RefSeq" id="WP_377873846.1">
    <property type="nucleotide sequence ID" value="NZ_JBHMAY010000060.1"/>
</dbReference>
<evidence type="ECO:0000256" key="1">
    <source>
        <dbReference type="ARBA" id="ARBA00006484"/>
    </source>
</evidence>